<reference evidence="5 6" key="1">
    <citation type="journal article" date="2013" name="PLoS ONE">
        <title>Assembly-driven community genomics of a hypersaline microbial ecosystem.</title>
        <authorList>
            <person name="Podell S."/>
            <person name="Ugalde J.A."/>
            <person name="Narasingarao P."/>
            <person name="Banfield J.F."/>
            <person name="Heidelberg K.B."/>
            <person name="Allen E.E."/>
        </authorList>
    </citation>
    <scope>NUCLEOTIDE SEQUENCE [LARGE SCALE GENOMIC DNA]</scope>
    <source>
        <strain evidence="6">J07HQW1</strain>
    </source>
</reference>
<dbReference type="HOGENOM" id="CLU_111585_5_3_2"/>
<dbReference type="PROSITE" id="PS51118">
    <property type="entry name" value="HTH_HXLR"/>
    <property type="match status" value="1"/>
</dbReference>
<dbReference type="GO" id="GO:0003677">
    <property type="term" value="F:DNA binding"/>
    <property type="evidence" value="ECO:0007669"/>
    <property type="project" value="UniProtKB-KW"/>
</dbReference>
<dbReference type="PANTHER" id="PTHR33204">
    <property type="entry name" value="TRANSCRIPTIONAL REGULATOR, MARR FAMILY"/>
    <property type="match status" value="1"/>
</dbReference>
<organism evidence="5 6">
    <name type="scientific">Haloquadratum walsbyi J07HQW1</name>
    <dbReference type="NCBI Taxonomy" id="1238424"/>
    <lineage>
        <taxon>Archaea</taxon>
        <taxon>Methanobacteriati</taxon>
        <taxon>Methanobacteriota</taxon>
        <taxon>Stenosarchaea group</taxon>
        <taxon>Halobacteria</taxon>
        <taxon>Halobacteriales</taxon>
        <taxon>Haloferacaceae</taxon>
        <taxon>Haloquadratum</taxon>
    </lineage>
</organism>
<dbReference type="AlphaFoldDB" id="U1N524"/>
<keyword evidence="2" id="KW-0238">DNA-binding</keyword>
<dbReference type="InterPro" id="IPR036388">
    <property type="entry name" value="WH-like_DNA-bd_sf"/>
</dbReference>
<dbReference type="InterPro" id="IPR036390">
    <property type="entry name" value="WH_DNA-bd_sf"/>
</dbReference>
<evidence type="ECO:0000256" key="3">
    <source>
        <dbReference type="ARBA" id="ARBA00023163"/>
    </source>
</evidence>
<proteinExistence type="predicted"/>
<protein>
    <submittedName>
        <fullName evidence="5">Putative transcriptional regulator</fullName>
    </submittedName>
</protein>
<dbReference type="Pfam" id="PF01638">
    <property type="entry name" value="HxlR"/>
    <property type="match status" value="1"/>
</dbReference>
<gene>
    <name evidence="5" type="ORF">J07HQW1_01734</name>
</gene>
<evidence type="ECO:0000256" key="2">
    <source>
        <dbReference type="ARBA" id="ARBA00023125"/>
    </source>
</evidence>
<evidence type="ECO:0000259" key="4">
    <source>
        <dbReference type="PROSITE" id="PS51118"/>
    </source>
</evidence>
<dbReference type="InterPro" id="IPR002577">
    <property type="entry name" value="HTH_HxlR"/>
</dbReference>
<dbReference type="EMBL" id="KE356560">
    <property type="protein sequence ID" value="ERG91700.1"/>
    <property type="molecule type" value="Genomic_DNA"/>
</dbReference>
<evidence type="ECO:0000313" key="6">
    <source>
        <dbReference type="Proteomes" id="UP000030649"/>
    </source>
</evidence>
<dbReference type="Proteomes" id="UP000030649">
    <property type="component" value="Unassembled WGS sequence"/>
</dbReference>
<evidence type="ECO:0000256" key="1">
    <source>
        <dbReference type="ARBA" id="ARBA00023015"/>
    </source>
</evidence>
<keyword evidence="1" id="KW-0805">Transcription regulation</keyword>
<sequence length="140" mass="15950">MYYCIVTLFTTLHKDKIVTEQTRLPVWCGGEEWCPVTSTATLIGRKWHPVIVERLLDDGPMGFSELKEAVDGISSKVLSDVVEDLEQKELLDRAIISEKPFRVQYSLTDRGADLRPVIEAMDRWGRDHLQSASDEEESIV</sequence>
<dbReference type="PANTHER" id="PTHR33204:SF18">
    <property type="entry name" value="TRANSCRIPTIONAL REGULATORY PROTEIN"/>
    <property type="match status" value="1"/>
</dbReference>
<feature type="domain" description="HTH hxlR-type" evidence="4">
    <location>
        <begin position="34"/>
        <end position="133"/>
    </location>
</feature>
<name>U1N524_9EURY</name>
<accession>U1N524</accession>
<evidence type="ECO:0000313" key="5">
    <source>
        <dbReference type="EMBL" id="ERG91700.1"/>
    </source>
</evidence>
<keyword evidence="3" id="KW-0804">Transcription</keyword>
<dbReference type="SUPFAM" id="SSF46785">
    <property type="entry name" value="Winged helix' DNA-binding domain"/>
    <property type="match status" value="1"/>
</dbReference>
<dbReference type="Gene3D" id="1.10.10.10">
    <property type="entry name" value="Winged helix-like DNA-binding domain superfamily/Winged helix DNA-binding domain"/>
    <property type="match status" value="1"/>
</dbReference>